<organism evidence="1 2">
    <name type="scientific">Pseudoduganella armeniaca</name>
    <dbReference type="NCBI Taxonomy" id="2072590"/>
    <lineage>
        <taxon>Bacteria</taxon>
        <taxon>Pseudomonadati</taxon>
        <taxon>Pseudomonadota</taxon>
        <taxon>Betaproteobacteria</taxon>
        <taxon>Burkholderiales</taxon>
        <taxon>Oxalobacteraceae</taxon>
        <taxon>Telluria group</taxon>
        <taxon>Pseudoduganella</taxon>
    </lineage>
</organism>
<dbReference type="Proteomes" id="UP000240505">
    <property type="component" value="Chromosome"/>
</dbReference>
<sequence length="756" mass="79893">MRAAGEAQGAELHARMRSLSFGSNVQPTLDPGQIAQTLTAARSHVEARKKAFQTNGANSHVQSAATMLDRTLCLASDFNKGGATLSMFADDVKAAGHYIRSFDHDLLISNKSSKDKQAEITGIVGQAKEGATALAANAGLIPNVQTLQLYQKHKGKLTSEALGDRARAGTAGSAELYDASLKYRTQVTQHVAGQLAGTQHIKVGAFNDYPAVMVHFDARGMLPQGFRKGDDLDTPAASFNEFLMSHYLGIVNAEAAKMGLNTATVERSSFGHLTPSVAATGDSFRINLGMMPPAYAEAHVQALKILDQELSSFKASLGNGHSVDRNKFALSSHSGDLGKAGDILQLAFTRAESTGKTLMTNTVRTLKNRNAVDGGSYHKHMQGGTPNPIGETLAELFSNISFTAKGDKVTMSTTANPTSYDVAADGARLVAGDERMDVDIPVPPALATSYGSYLDKFSQQFADIANANAGPDGSTHEHMKAVASTLHVGNPDIATALDLSNQMLMVHTLEKMQARAAEGAESADLGYGSGSDIEDDTITGSKLIVHNGMRSLLGATDSARALLVGGGSGKVGIAYDHPYYETPDAIKKTKIDVKDVKTKHATADIVIKDINACVTNATPGSGRNSVASDFPAAKAWIIDATSATTSQMHNVYQQFKDADNAELLYFVSSGLKNEQAGADQNNYGTVRVFAKSADISEEPVVGKVMGAIAETDKGLAQFSHEHRRTMKAMGLVPTNSSIVVPVRSAVVDDEAPFGKG</sequence>
<accession>A0A2R4CGI7</accession>
<dbReference type="AlphaFoldDB" id="A0A2R4CGI7"/>
<proteinExistence type="predicted"/>
<dbReference type="EMBL" id="CP028324">
    <property type="protein sequence ID" value="AVR98568.1"/>
    <property type="molecule type" value="Genomic_DNA"/>
</dbReference>
<gene>
    <name evidence="1" type="ORF">C9I28_25245</name>
</gene>
<name>A0A2R4CGI7_9BURK</name>
<keyword evidence="2" id="KW-1185">Reference proteome</keyword>
<evidence type="ECO:0000313" key="2">
    <source>
        <dbReference type="Proteomes" id="UP000240505"/>
    </source>
</evidence>
<reference evidence="1 2" key="1">
    <citation type="submission" date="2018-03" db="EMBL/GenBank/DDBJ databases">
        <title>Massilia armeniaca sp. nov., isolated from desert soil.</title>
        <authorList>
            <person name="Huang H."/>
            <person name="Ren M."/>
        </authorList>
    </citation>
    <scope>NUCLEOTIDE SEQUENCE [LARGE SCALE GENOMIC DNA]</scope>
    <source>
        <strain evidence="1 2">ZMN-3</strain>
    </source>
</reference>
<evidence type="ECO:0000313" key="1">
    <source>
        <dbReference type="EMBL" id="AVR98568.1"/>
    </source>
</evidence>
<protein>
    <submittedName>
        <fullName evidence="1">Uncharacterized protein</fullName>
    </submittedName>
</protein>
<dbReference type="KEGG" id="masz:C9I28_25245"/>